<dbReference type="EC" id="2.6.1.-" evidence="4"/>
<dbReference type="GO" id="GO:0030170">
    <property type="term" value="F:pyridoxal phosphate binding"/>
    <property type="evidence" value="ECO:0007669"/>
    <property type="project" value="InterPro"/>
</dbReference>
<evidence type="ECO:0000256" key="3">
    <source>
        <dbReference type="ARBA" id="ARBA00022679"/>
    </source>
</evidence>
<dbReference type="InterPro" id="IPR015421">
    <property type="entry name" value="PyrdxlP-dep_Trfase_major"/>
</dbReference>
<evidence type="ECO:0000313" key="7">
    <source>
        <dbReference type="Proteomes" id="UP000199415"/>
    </source>
</evidence>
<protein>
    <recommendedName>
        <fullName evidence="4">Aminotransferase</fullName>
        <ecNumber evidence="4">2.6.1.-</ecNumber>
    </recommendedName>
</protein>
<organism evidence="6 7">
    <name type="scientific">Limimonas halophila</name>
    <dbReference type="NCBI Taxonomy" id="1082479"/>
    <lineage>
        <taxon>Bacteria</taxon>
        <taxon>Pseudomonadati</taxon>
        <taxon>Pseudomonadota</taxon>
        <taxon>Alphaproteobacteria</taxon>
        <taxon>Rhodospirillales</taxon>
        <taxon>Rhodovibrionaceae</taxon>
        <taxon>Limimonas</taxon>
    </lineage>
</organism>
<dbReference type="InterPro" id="IPR050881">
    <property type="entry name" value="LL-DAP_aminotransferase"/>
</dbReference>
<dbReference type="RefSeq" id="WP_090018884.1">
    <property type="nucleotide sequence ID" value="NZ_FNCE01000002.1"/>
</dbReference>
<name>A0A1G7NRR0_9PROT</name>
<sequence length="419" mass="46610">MENEFHRIKRLPPYVFAEVNALKANARRRGEDVVDFGMGNPDQPPPQHIIDKLTESVQNPNVHGYSNSRGIPGLRRAQAAYYQRRFGVELDPEREIIVNIGSKEGLANLAQAITSPGDVLLVPNPSYPIHAFGFIIAGAAVRALPVAGFDDDEAAFRRAFMEQMKRAVRHSVPKPLAVVLNFPNNPTARTVDLDFYGEVVEFCRHHGIYIISDVAYAEVYFDVDPPPSILQIPGAREVAVEFSSLSKSYSMPGWRVGFCAGNEKLINALGRVKSYVDYGAFTPIQVAATAALNGPQDCLDEMRERYRARRDLLINGLNAAGWPVKAPPASMFAWAPIPEPFRHMGSLAFSKYLLEQANVAVSPGVGFGEYGDNYVRLALVENKHRTRQAVRNIKLFMRRELGYQTRADGQSQKDRKVAL</sequence>
<gene>
    <name evidence="6" type="ORF">SAMN05216241_102253</name>
</gene>
<evidence type="ECO:0000256" key="4">
    <source>
        <dbReference type="RuleBase" id="RU000481"/>
    </source>
</evidence>
<dbReference type="Gene3D" id="3.40.640.10">
    <property type="entry name" value="Type I PLP-dependent aspartate aminotransferase-like (Major domain)"/>
    <property type="match status" value="1"/>
</dbReference>
<dbReference type="STRING" id="1082479.SAMN05216241_102253"/>
<evidence type="ECO:0000256" key="2">
    <source>
        <dbReference type="ARBA" id="ARBA00022576"/>
    </source>
</evidence>
<comment type="similarity">
    <text evidence="4">Belongs to the class-I pyridoxal-phosphate-dependent aminotransferase family.</text>
</comment>
<dbReference type="Proteomes" id="UP000199415">
    <property type="component" value="Unassembled WGS sequence"/>
</dbReference>
<dbReference type="PANTHER" id="PTHR42832:SF1">
    <property type="entry name" value="GLUTAMATE-PYRUVATE AMINOTRANSFERASE ALAC"/>
    <property type="match status" value="1"/>
</dbReference>
<dbReference type="PANTHER" id="PTHR42832">
    <property type="entry name" value="AMINO ACID AMINOTRANSFERASE"/>
    <property type="match status" value="1"/>
</dbReference>
<dbReference type="InterPro" id="IPR015422">
    <property type="entry name" value="PyrdxlP-dep_Trfase_small"/>
</dbReference>
<dbReference type="GO" id="GO:0008483">
    <property type="term" value="F:transaminase activity"/>
    <property type="evidence" value="ECO:0007669"/>
    <property type="project" value="UniProtKB-KW"/>
</dbReference>
<dbReference type="CDD" id="cd00609">
    <property type="entry name" value="AAT_like"/>
    <property type="match status" value="1"/>
</dbReference>
<dbReference type="Gene3D" id="3.90.1150.10">
    <property type="entry name" value="Aspartate Aminotransferase, domain 1"/>
    <property type="match status" value="1"/>
</dbReference>
<dbReference type="InterPro" id="IPR004838">
    <property type="entry name" value="NHTrfase_class1_PyrdxlP-BS"/>
</dbReference>
<accession>A0A1G7NRR0</accession>
<dbReference type="SUPFAM" id="SSF53383">
    <property type="entry name" value="PLP-dependent transferases"/>
    <property type="match status" value="1"/>
</dbReference>
<dbReference type="AlphaFoldDB" id="A0A1G7NRR0"/>
<evidence type="ECO:0000313" key="6">
    <source>
        <dbReference type="EMBL" id="SDF75979.1"/>
    </source>
</evidence>
<reference evidence="6 7" key="1">
    <citation type="submission" date="2016-10" db="EMBL/GenBank/DDBJ databases">
        <authorList>
            <person name="de Groot N.N."/>
        </authorList>
    </citation>
    <scope>NUCLEOTIDE SEQUENCE [LARGE SCALE GENOMIC DNA]</scope>
    <source>
        <strain evidence="6 7">DSM 25584</strain>
    </source>
</reference>
<proteinExistence type="inferred from homology"/>
<keyword evidence="3 4" id="KW-0808">Transferase</keyword>
<dbReference type="InterPro" id="IPR015424">
    <property type="entry name" value="PyrdxlP-dep_Trfase"/>
</dbReference>
<dbReference type="OrthoDB" id="9763453at2"/>
<dbReference type="EMBL" id="FNCE01000002">
    <property type="protein sequence ID" value="SDF75979.1"/>
    <property type="molecule type" value="Genomic_DNA"/>
</dbReference>
<dbReference type="PROSITE" id="PS00105">
    <property type="entry name" value="AA_TRANSFER_CLASS_1"/>
    <property type="match status" value="1"/>
</dbReference>
<evidence type="ECO:0000259" key="5">
    <source>
        <dbReference type="Pfam" id="PF00155"/>
    </source>
</evidence>
<evidence type="ECO:0000256" key="1">
    <source>
        <dbReference type="ARBA" id="ARBA00001933"/>
    </source>
</evidence>
<dbReference type="NCBIfam" id="NF006604">
    <property type="entry name" value="PRK09148.1"/>
    <property type="match status" value="1"/>
</dbReference>
<dbReference type="InterPro" id="IPR004839">
    <property type="entry name" value="Aminotransferase_I/II_large"/>
</dbReference>
<feature type="domain" description="Aminotransferase class I/classII large" evidence="5">
    <location>
        <begin position="32"/>
        <end position="381"/>
    </location>
</feature>
<comment type="cofactor">
    <cofactor evidence="1 4">
        <name>pyridoxal 5'-phosphate</name>
        <dbReference type="ChEBI" id="CHEBI:597326"/>
    </cofactor>
</comment>
<keyword evidence="7" id="KW-1185">Reference proteome</keyword>
<keyword evidence="2 4" id="KW-0032">Aminotransferase</keyword>
<dbReference type="Pfam" id="PF00155">
    <property type="entry name" value="Aminotran_1_2"/>
    <property type="match status" value="1"/>
</dbReference>